<keyword evidence="2" id="KW-0805">Transcription regulation</keyword>
<dbReference type="EMBL" id="ML977180">
    <property type="protein sequence ID" value="KAF1982809.1"/>
    <property type="molecule type" value="Genomic_DNA"/>
</dbReference>
<evidence type="ECO:0000256" key="4">
    <source>
        <dbReference type="ARBA" id="ARBA00023242"/>
    </source>
</evidence>
<dbReference type="InterPro" id="IPR036864">
    <property type="entry name" value="Zn2-C6_fun-type_DNA-bd_sf"/>
</dbReference>
<dbReference type="OrthoDB" id="3266505at2759"/>
<keyword evidence="4" id="KW-0539">Nucleus</keyword>
<dbReference type="CDD" id="cd12148">
    <property type="entry name" value="fungal_TF_MHR"/>
    <property type="match status" value="1"/>
</dbReference>
<dbReference type="CDD" id="cd00067">
    <property type="entry name" value="GAL4"/>
    <property type="match status" value="1"/>
</dbReference>
<keyword evidence="1" id="KW-0479">Metal-binding</keyword>
<keyword evidence="8" id="KW-1185">Reference proteome</keyword>
<dbReference type="PANTHER" id="PTHR47424">
    <property type="entry name" value="REGULATORY PROTEIN GAL4"/>
    <property type="match status" value="1"/>
</dbReference>
<feature type="domain" description="Zn(2)-C6 fungal-type" evidence="6">
    <location>
        <begin position="19"/>
        <end position="51"/>
    </location>
</feature>
<evidence type="ECO:0000313" key="8">
    <source>
        <dbReference type="Proteomes" id="UP000800041"/>
    </source>
</evidence>
<name>A0A6G1GPY1_9PEZI</name>
<evidence type="ECO:0000313" key="7">
    <source>
        <dbReference type="EMBL" id="KAF1982809.1"/>
    </source>
</evidence>
<dbReference type="GO" id="GO:0006351">
    <property type="term" value="P:DNA-templated transcription"/>
    <property type="evidence" value="ECO:0007669"/>
    <property type="project" value="InterPro"/>
</dbReference>
<dbReference type="InterPro" id="IPR007219">
    <property type="entry name" value="XnlR_reg_dom"/>
</dbReference>
<dbReference type="GO" id="GO:0000981">
    <property type="term" value="F:DNA-binding transcription factor activity, RNA polymerase II-specific"/>
    <property type="evidence" value="ECO:0007669"/>
    <property type="project" value="InterPro"/>
</dbReference>
<organism evidence="7 8">
    <name type="scientific">Aulographum hederae CBS 113979</name>
    <dbReference type="NCBI Taxonomy" id="1176131"/>
    <lineage>
        <taxon>Eukaryota</taxon>
        <taxon>Fungi</taxon>
        <taxon>Dikarya</taxon>
        <taxon>Ascomycota</taxon>
        <taxon>Pezizomycotina</taxon>
        <taxon>Dothideomycetes</taxon>
        <taxon>Pleosporomycetidae</taxon>
        <taxon>Aulographales</taxon>
        <taxon>Aulographaceae</taxon>
    </lineage>
</organism>
<gene>
    <name evidence="7" type="ORF">K402DRAFT_414721</name>
</gene>
<sequence>MTENRRKVPLEKRKRTETSCDGCKSRKQKCHKTPDQTSCRYCQDHGIECVTTLPRKKRIYGSVEGLGTRLALLESLVKGLLPEADVSSVDEMRNLGQSLGIPLPETPEQSQEARKPPIKQDDERLMRDQQGQVQYIGPASSFFFLMKLKTLFGRDAKQSELYMFGRNPADTASLASRSSMDRQPSIAGSVSSTPHLDFNQSVDDLSGIDAEISDVLVQAFFDHIHADFPVLHEASFREAYEEWTQTRVTDDRNWLCSLLCVLILARRVAPISITADQEERWWAQVQSLLPSITFTSNLAALQALMLVALHLHNTNHRDACWTLTGSMVRIAYAIGLHRDGIKTGQAPLTRELKKQLWWTLYAFEQIQVSSHDRPSAIDNSCFSVGCPREAILGMGSHLPPDYMNWSSRLVLMLGAACRASRATGTAAVEEAYVGPLSPAAGLLRDLRRWKQNLPPHLGQDSLAALPPCFQRPIILMHVQYHYIVSLISRSALLYRAATLTKNNGEKLPQDTLSMADTCLESGRTASQLLLKLQAIGKYNAVTWWDIYYTFMSASILVLGIVCDVMEPPADGDGSELRNLLHQLYELTAKSLEGTLIPGTMHRWATVTGDLNTMALDFIHGYRPQQQPTPSQMANDATHSFITQSTFTNGGVQFVTDETSLGMMPVGGIPPEAVVPPGPDGQFRWQQLSFDEVQWNDIGNMFQGLGGPGGQPRSM</sequence>
<evidence type="ECO:0000256" key="5">
    <source>
        <dbReference type="SAM" id="MobiDB-lite"/>
    </source>
</evidence>
<accession>A0A6G1GPY1</accession>
<protein>
    <recommendedName>
        <fullName evidence="6">Zn(2)-C6 fungal-type domain-containing protein</fullName>
    </recommendedName>
</protein>
<feature type="compositionally biased region" description="Basic and acidic residues" evidence="5">
    <location>
        <begin position="111"/>
        <end position="120"/>
    </location>
</feature>
<dbReference type="SUPFAM" id="SSF57701">
    <property type="entry name" value="Zn2/Cys6 DNA-binding domain"/>
    <property type="match status" value="1"/>
</dbReference>
<evidence type="ECO:0000256" key="1">
    <source>
        <dbReference type="ARBA" id="ARBA00022723"/>
    </source>
</evidence>
<dbReference type="GO" id="GO:0008270">
    <property type="term" value="F:zinc ion binding"/>
    <property type="evidence" value="ECO:0007669"/>
    <property type="project" value="InterPro"/>
</dbReference>
<evidence type="ECO:0000256" key="3">
    <source>
        <dbReference type="ARBA" id="ARBA00023163"/>
    </source>
</evidence>
<feature type="region of interest" description="Disordered" evidence="5">
    <location>
        <begin position="97"/>
        <end position="120"/>
    </location>
</feature>
<dbReference type="AlphaFoldDB" id="A0A6G1GPY1"/>
<dbReference type="SMART" id="SM00906">
    <property type="entry name" value="Fungal_trans"/>
    <property type="match status" value="1"/>
</dbReference>
<dbReference type="InterPro" id="IPR051127">
    <property type="entry name" value="Fungal_SecMet_Regulators"/>
</dbReference>
<evidence type="ECO:0000259" key="6">
    <source>
        <dbReference type="PROSITE" id="PS50048"/>
    </source>
</evidence>
<dbReference type="PROSITE" id="PS50048">
    <property type="entry name" value="ZN2_CY6_FUNGAL_2"/>
    <property type="match status" value="1"/>
</dbReference>
<dbReference type="PANTHER" id="PTHR47424:SF6">
    <property type="entry name" value="PROLINE UTILIZATION TRANS-ACTIVATOR"/>
    <property type="match status" value="1"/>
</dbReference>
<dbReference type="Pfam" id="PF04082">
    <property type="entry name" value="Fungal_trans"/>
    <property type="match status" value="1"/>
</dbReference>
<dbReference type="InterPro" id="IPR001138">
    <property type="entry name" value="Zn2Cys6_DnaBD"/>
</dbReference>
<keyword evidence="3" id="KW-0804">Transcription</keyword>
<reference evidence="7" key="1">
    <citation type="journal article" date="2020" name="Stud. Mycol.">
        <title>101 Dothideomycetes genomes: a test case for predicting lifestyles and emergence of pathogens.</title>
        <authorList>
            <person name="Haridas S."/>
            <person name="Albert R."/>
            <person name="Binder M."/>
            <person name="Bloem J."/>
            <person name="Labutti K."/>
            <person name="Salamov A."/>
            <person name="Andreopoulos B."/>
            <person name="Baker S."/>
            <person name="Barry K."/>
            <person name="Bills G."/>
            <person name="Bluhm B."/>
            <person name="Cannon C."/>
            <person name="Castanera R."/>
            <person name="Culley D."/>
            <person name="Daum C."/>
            <person name="Ezra D."/>
            <person name="Gonzalez J."/>
            <person name="Henrissat B."/>
            <person name="Kuo A."/>
            <person name="Liang C."/>
            <person name="Lipzen A."/>
            <person name="Lutzoni F."/>
            <person name="Magnuson J."/>
            <person name="Mondo S."/>
            <person name="Nolan M."/>
            <person name="Ohm R."/>
            <person name="Pangilinan J."/>
            <person name="Park H.-J."/>
            <person name="Ramirez L."/>
            <person name="Alfaro M."/>
            <person name="Sun H."/>
            <person name="Tritt A."/>
            <person name="Yoshinaga Y."/>
            <person name="Zwiers L.-H."/>
            <person name="Turgeon B."/>
            <person name="Goodwin S."/>
            <person name="Spatafora J."/>
            <person name="Crous P."/>
            <person name="Grigoriev I."/>
        </authorList>
    </citation>
    <scope>NUCLEOTIDE SEQUENCE</scope>
    <source>
        <strain evidence="7">CBS 113979</strain>
    </source>
</reference>
<dbReference type="SMART" id="SM00066">
    <property type="entry name" value="GAL4"/>
    <property type="match status" value="1"/>
</dbReference>
<evidence type="ECO:0000256" key="2">
    <source>
        <dbReference type="ARBA" id="ARBA00023015"/>
    </source>
</evidence>
<dbReference type="Proteomes" id="UP000800041">
    <property type="component" value="Unassembled WGS sequence"/>
</dbReference>
<dbReference type="PROSITE" id="PS00463">
    <property type="entry name" value="ZN2_CY6_FUNGAL_1"/>
    <property type="match status" value="1"/>
</dbReference>
<dbReference type="Gene3D" id="4.10.240.10">
    <property type="entry name" value="Zn(2)-C6 fungal-type DNA-binding domain"/>
    <property type="match status" value="1"/>
</dbReference>
<dbReference type="GO" id="GO:0003677">
    <property type="term" value="F:DNA binding"/>
    <property type="evidence" value="ECO:0007669"/>
    <property type="project" value="InterPro"/>
</dbReference>
<proteinExistence type="predicted"/>